<dbReference type="AlphaFoldDB" id="A0A7T5R1W9"/>
<organism evidence="2 3">
    <name type="scientific">Micavibrio aeruginosavorus</name>
    <dbReference type="NCBI Taxonomy" id="349221"/>
    <lineage>
        <taxon>Bacteria</taxon>
        <taxon>Pseudomonadati</taxon>
        <taxon>Bdellovibrionota</taxon>
        <taxon>Bdellovibrionia</taxon>
        <taxon>Bdellovibrionales</taxon>
        <taxon>Pseudobdellovibrionaceae</taxon>
        <taxon>Micavibrio</taxon>
    </lineage>
</organism>
<proteinExistence type="predicted"/>
<reference evidence="2 3" key="1">
    <citation type="submission" date="2020-07" db="EMBL/GenBank/DDBJ databases">
        <title>Huge and variable diversity of episymbiotic CPR bacteria and DPANN archaea in groundwater ecosystems.</title>
        <authorList>
            <person name="He C.Y."/>
            <person name="Keren R."/>
            <person name="Whittaker M."/>
            <person name="Farag I.F."/>
            <person name="Doudna J."/>
            <person name="Cate J.H.D."/>
            <person name="Banfield J.F."/>
        </authorList>
    </citation>
    <scope>NUCLEOTIDE SEQUENCE [LARGE SCALE GENOMIC DNA]</scope>
    <source>
        <strain evidence="2">NC_groundwater_70_Ag_B-0.1um_54_66</strain>
    </source>
</reference>
<feature type="region of interest" description="Disordered" evidence="1">
    <location>
        <begin position="1"/>
        <end position="31"/>
    </location>
</feature>
<dbReference type="EMBL" id="CP066681">
    <property type="protein sequence ID" value="QQG35967.1"/>
    <property type="molecule type" value="Genomic_DNA"/>
</dbReference>
<accession>A0A7T5R1W9</accession>
<evidence type="ECO:0000313" key="2">
    <source>
        <dbReference type="EMBL" id="QQG35967.1"/>
    </source>
</evidence>
<sequence length="232" mass="25171">MSWDWKSGLKKLFGGNGPAPTTDAPPPAQKLSPEAAAVQEGIDKGTHREYSAGELAEIVECMRQLKDITQVNMLAMQCLAAATPKTDNPDIQGMREALQTLAGQPFENAQNALVELNANANVLEGVQARVAKKPAPALDNRHLPVYDAQRKLVIGIAQQAQAVYKAHNALSQQVRESERFLDIPELDRVKAGLKESEQTLGPLVIKLCRITTETVGSDAPKKPREGYVPFVA</sequence>
<protein>
    <submittedName>
        <fullName evidence="2">Uncharacterized protein</fullName>
    </submittedName>
</protein>
<evidence type="ECO:0000256" key="1">
    <source>
        <dbReference type="SAM" id="MobiDB-lite"/>
    </source>
</evidence>
<dbReference type="Proteomes" id="UP000595362">
    <property type="component" value="Chromosome"/>
</dbReference>
<evidence type="ECO:0000313" key="3">
    <source>
        <dbReference type="Proteomes" id="UP000595362"/>
    </source>
</evidence>
<name>A0A7T5R1W9_9BACT</name>
<gene>
    <name evidence="2" type="ORF">HYS17_10770</name>
</gene>